<gene>
    <name evidence="2" type="ORF">GT755_02360</name>
</gene>
<name>A0A7C9JBH5_9ACTN</name>
<reference evidence="2 3" key="1">
    <citation type="submission" date="2020-01" db="EMBL/GenBank/DDBJ databases">
        <title>Herbidospora sp. NEAU-GS84 nov., a novel actinomycete isolated from soil.</title>
        <authorList>
            <person name="Han L."/>
        </authorList>
    </citation>
    <scope>NUCLEOTIDE SEQUENCE [LARGE SCALE GENOMIC DNA]</scope>
    <source>
        <strain evidence="2 3">NEAU-GS84</strain>
    </source>
</reference>
<dbReference type="Proteomes" id="UP000479526">
    <property type="component" value="Unassembled WGS sequence"/>
</dbReference>
<dbReference type="Gene3D" id="3.40.710.10">
    <property type="entry name" value="DD-peptidase/beta-lactamase superfamily"/>
    <property type="match status" value="1"/>
</dbReference>
<evidence type="ECO:0000313" key="2">
    <source>
        <dbReference type="EMBL" id="NAS20523.1"/>
    </source>
</evidence>
<dbReference type="GO" id="GO:0016787">
    <property type="term" value="F:hydrolase activity"/>
    <property type="evidence" value="ECO:0007669"/>
    <property type="project" value="UniProtKB-KW"/>
</dbReference>
<keyword evidence="3" id="KW-1185">Reference proteome</keyword>
<dbReference type="InterPro" id="IPR052907">
    <property type="entry name" value="Beta-lactamase/esterase"/>
</dbReference>
<dbReference type="InterPro" id="IPR001466">
    <property type="entry name" value="Beta-lactam-related"/>
</dbReference>
<dbReference type="AlphaFoldDB" id="A0A7C9JBH5"/>
<keyword evidence="2" id="KW-0378">Hydrolase</keyword>
<dbReference type="PANTHER" id="PTHR43319">
    <property type="entry name" value="BETA-LACTAMASE-RELATED"/>
    <property type="match status" value="1"/>
</dbReference>
<protein>
    <submittedName>
        <fullName evidence="2">Serine hydrolase</fullName>
    </submittedName>
</protein>
<dbReference type="EMBL" id="WXEW01000001">
    <property type="protein sequence ID" value="NAS20523.1"/>
    <property type="molecule type" value="Genomic_DNA"/>
</dbReference>
<dbReference type="InterPro" id="IPR012338">
    <property type="entry name" value="Beta-lactam/transpept-like"/>
</dbReference>
<accession>A0A7C9JBH5</accession>
<dbReference type="SUPFAM" id="SSF56601">
    <property type="entry name" value="beta-lactamase/transpeptidase-like"/>
    <property type="match status" value="1"/>
</dbReference>
<proteinExistence type="predicted"/>
<comment type="caution">
    <text evidence="2">The sequence shown here is derived from an EMBL/GenBank/DDBJ whole genome shotgun (WGS) entry which is preliminary data.</text>
</comment>
<evidence type="ECO:0000313" key="3">
    <source>
        <dbReference type="Proteomes" id="UP000479526"/>
    </source>
</evidence>
<dbReference type="PANTHER" id="PTHR43319:SF3">
    <property type="entry name" value="BETA-LACTAMASE-RELATED DOMAIN-CONTAINING PROTEIN"/>
    <property type="match status" value="1"/>
</dbReference>
<dbReference type="Pfam" id="PF00144">
    <property type="entry name" value="Beta-lactamase"/>
    <property type="match status" value="1"/>
</dbReference>
<evidence type="ECO:0000259" key="1">
    <source>
        <dbReference type="Pfam" id="PF00144"/>
    </source>
</evidence>
<dbReference type="RefSeq" id="WP_161478017.1">
    <property type="nucleotide sequence ID" value="NZ_WXEW01000001.1"/>
</dbReference>
<organism evidence="2 3">
    <name type="scientific">Herbidospora solisilvae</name>
    <dbReference type="NCBI Taxonomy" id="2696284"/>
    <lineage>
        <taxon>Bacteria</taxon>
        <taxon>Bacillati</taxon>
        <taxon>Actinomycetota</taxon>
        <taxon>Actinomycetes</taxon>
        <taxon>Streptosporangiales</taxon>
        <taxon>Streptosporangiaceae</taxon>
        <taxon>Herbidospora</taxon>
    </lineage>
</organism>
<sequence length="371" mass="39087">MSDLQRDVQAAIDELVEKGVERGLQVSVYLGGEPVVDAVAGVADPATGRAVTPETPFYNYSVGKGATSAVLHVLAERGLIGYDTPIAEVWPEFAAHGKERATVRMALDHSVGVPGIPLTTTAEDLCDWDAMCAAVADAEPWWEPGTAIGYHAYSFGYIVGEIVRRVTGRKISEVLRDEVAGPLGVADELYFGMPADQHHRLAVLEDAPSPEPPPGLPAELPDLPMFRAAPMALMPTAAFGNRPDILAADIPAGGKMSARAMARLYSALMTEVDGVRLISPERLRAISAISFEGVDAVFGNPVRWGLGYGIGHPGAFDDPGPTTFGVPGAGGGSAYADTKTGMAFALTKNVLSTDFTTATTISDLVRRRLTG</sequence>
<feature type="domain" description="Beta-lactamase-related" evidence="1">
    <location>
        <begin position="9"/>
        <end position="352"/>
    </location>
</feature>